<accession>A0A0E9U4C8</accession>
<proteinExistence type="predicted"/>
<protein>
    <submittedName>
        <fullName evidence="1">Uncharacterized protein</fullName>
    </submittedName>
</protein>
<reference evidence="1" key="1">
    <citation type="submission" date="2014-11" db="EMBL/GenBank/DDBJ databases">
        <authorList>
            <person name="Amaro Gonzalez C."/>
        </authorList>
    </citation>
    <scope>NUCLEOTIDE SEQUENCE</scope>
</reference>
<name>A0A0E9U4C8_ANGAN</name>
<organism evidence="1">
    <name type="scientific">Anguilla anguilla</name>
    <name type="common">European freshwater eel</name>
    <name type="synonym">Muraena anguilla</name>
    <dbReference type="NCBI Taxonomy" id="7936"/>
    <lineage>
        <taxon>Eukaryota</taxon>
        <taxon>Metazoa</taxon>
        <taxon>Chordata</taxon>
        <taxon>Craniata</taxon>
        <taxon>Vertebrata</taxon>
        <taxon>Euteleostomi</taxon>
        <taxon>Actinopterygii</taxon>
        <taxon>Neopterygii</taxon>
        <taxon>Teleostei</taxon>
        <taxon>Anguilliformes</taxon>
        <taxon>Anguillidae</taxon>
        <taxon>Anguilla</taxon>
    </lineage>
</organism>
<dbReference type="AlphaFoldDB" id="A0A0E9U4C8"/>
<sequence>MTHQSEVAISFFCSSCRPTNIQKDEV</sequence>
<reference evidence="1" key="2">
    <citation type="journal article" date="2015" name="Fish Shellfish Immunol.">
        <title>Early steps in the European eel (Anguilla anguilla)-Vibrio vulnificus interaction in the gills: Role of the RtxA13 toxin.</title>
        <authorList>
            <person name="Callol A."/>
            <person name="Pajuelo D."/>
            <person name="Ebbesson L."/>
            <person name="Teles M."/>
            <person name="MacKenzie S."/>
            <person name="Amaro C."/>
        </authorList>
    </citation>
    <scope>NUCLEOTIDE SEQUENCE</scope>
</reference>
<dbReference type="EMBL" id="GBXM01047838">
    <property type="protein sequence ID" value="JAH60739.1"/>
    <property type="molecule type" value="Transcribed_RNA"/>
</dbReference>
<evidence type="ECO:0000313" key="1">
    <source>
        <dbReference type="EMBL" id="JAH60739.1"/>
    </source>
</evidence>